<comment type="caution">
    <text evidence="1">The sequence shown here is derived from an EMBL/GenBank/DDBJ whole genome shotgun (WGS) entry which is preliminary data.</text>
</comment>
<gene>
    <name evidence="1" type="ORF">Ciccas_009829</name>
</gene>
<evidence type="ECO:0000313" key="2">
    <source>
        <dbReference type="Proteomes" id="UP001626550"/>
    </source>
</evidence>
<dbReference type="Proteomes" id="UP001626550">
    <property type="component" value="Unassembled WGS sequence"/>
</dbReference>
<reference evidence="1 2" key="1">
    <citation type="submission" date="2024-11" db="EMBL/GenBank/DDBJ databases">
        <title>Adaptive evolution of stress response genes in parasites aligns with host niche diversity.</title>
        <authorList>
            <person name="Hahn C."/>
            <person name="Resl P."/>
        </authorList>
    </citation>
    <scope>NUCLEOTIDE SEQUENCE [LARGE SCALE GENOMIC DNA]</scope>
    <source>
        <strain evidence="1">EGGRZ-B1_66</strain>
        <tissue evidence="1">Body</tissue>
    </source>
</reference>
<protein>
    <submittedName>
        <fullName evidence="1">Uncharacterized protein</fullName>
    </submittedName>
</protein>
<proteinExistence type="predicted"/>
<dbReference type="EMBL" id="JBJKFK010002128">
    <property type="protein sequence ID" value="KAL3311587.1"/>
    <property type="molecule type" value="Genomic_DNA"/>
</dbReference>
<organism evidence="1 2">
    <name type="scientific">Cichlidogyrus casuarinus</name>
    <dbReference type="NCBI Taxonomy" id="1844966"/>
    <lineage>
        <taxon>Eukaryota</taxon>
        <taxon>Metazoa</taxon>
        <taxon>Spiralia</taxon>
        <taxon>Lophotrochozoa</taxon>
        <taxon>Platyhelminthes</taxon>
        <taxon>Monogenea</taxon>
        <taxon>Monopisthocotylea</taxon>
        <taxon>Dactylogyridea</taxon>
        <taxon>Ancyrocephalidae</taxon>
        <taxon>Cichlidogyrus</taxon>
    </lineage>
</organism>
<keyword evidence="2" id="KW-1185">Reference proteome</keyword>
<dbReference type="AlphaFoldDB" id="A0ABD2PXE2"/>
<sequence>MDDEQREKQNKASVLTDMSLLNLAKALKDGDFRIYLYLGLPLTRLIYFYELTREMNQKENAFKQRCLMEWKELRTPSKDSSKVKDLEYALRASEHGELADIFVERHRLKLELTKDLFVTTN</sequence>
<evidence type="ECO:0000313" key="1">
    <source>
        <dbReference type="EMBL" id="KAL3311587.1"/>
    </source>
</evidence>
<name>A0ABD2PXE2_9PLAT</name>
<accession>A0ABD2PXE2</accession>